<dbReference type="Gene3D" id="3.10.129.10">
    <property type="entry name" value="Hotdog Thioesterase"/>
    <property type="match status" value="1"/>
</dbReference>
<dbReference type="STRING" id="1391654.AKJ09_02469"/>
<dbReference type="PANTHER" id="PTHR30272:SF1">
    <property type="entry name" value="3-HYDROXYACYL-[ACYL-CARRIER-PROTEIN] DEHYDRATASE"/>
    <property type="match status" value="1"/>
</dbReference>
<evidence type="ECO:0000313" key="3">
    <source>
        <dbReference type="Proteomes" id="UP000064967"/>
    </source>
</evidence>
<sequence length="152" mass="17014">MLTKEEVLDILPQKPPFRFVDRLVELEETRAVGEYTFRRDEVFYAGHFPGDPITPGVILLEAMCQTGLVALGIHLLGLEVPRSEVEKTVTLFTESEVEFQRVVRPGETVRVTAERLLWRRGKLRSSVALTLDDGTPVAQGVVAGMGVRRELP</sequence>
<evidence type="ECO:0000256" key="1">
    <source>
        <dbReference type="ARBA" id="ARBA00023239"/>
    </source>
</evidence>
<proteinExistence type="predicted"/>
<dbReference type="AlphaFoldDB" id="A0A0K1PQI7"/>
<dbReference type="RefSeq" id="WP_146647190.1">
    <property type="nucleotide sequence ID" value="NZ_CP012333.1"/>
</dbReference>
<keyword evidence="1" id="KW-0456">Lyase</keyword>
<name>A0A0K1PQI7_9BACT</name>
<dbReference type="SUPFAM" id="SSF54637">
    <property type="entry name" value="Thioesterase/thiol ester dehydrase-isomerase"/>
    <property type="match status" value="1"/>
</dbReference>
<dbReference type="KEGG" id="llu:AKJ09_02469"/>
<gene>
    <name evidence="2" type="ORF">AKJ09_02469</name>
</gene>
<dbReference type="OrthoDB" id="9772788at2"/>
<reference evidence="2 3" key="1">
    <citation type="submission" date="2015-08" db="EMBL/GenBank/DDBJ databases">
        <authorList>
            <person name="Babu N.S."/>
            <person name="Beckwith C.J."/>
            <person name="Beseler K.G."/>
            <person name="Brison A."/>
            <person name="Carone J.V."/>
            <person name="Caskin T.P."/>
            <person name="Diamond M."/>
            <person name="Durham M.E."/>
            <person name="Foxe J.M."/>
            <person name="Go M."/>
            <person name="Henderson B.A."/>
            <person name="Jones I.B."/>
            <person name="McGettigan J.A."/>
            <person name="Micheletti S.J."/>
            <person name="Nasrallah M.E."/>
            <person name="Ortiz D."/>
            <person name="Piller C.R."/>
            <person name="Privatt S.R."/>
            <person name="Schneider S.L."/>
            <person name="Sharp S."/>
            <person name="Smith T.C."/>
            <person name="Stanton J.D."/>
            <person name="Ullery H.E."/>
            <person name="Wilson R.J."/>
            <person name="Serrano M.G."/>
            <person name="Buck G."/>
            <person name="Lee V."/>
            <person name="Wang Y."/>
            <person name="Carvalho R."/>
            <person name="Voegtly L."/>
            <person name="Shi R."/>
            <person name="Duckworth R."/>
            <person name="Johnson A."/>
            <person name="Loviza R."/>
            <person name="Walstead R."/>
            <person name="Shah Z."/>
            <person name="Kiflezghi M."/>
            <person name="Wade K."/>
            <person name="Ball S.L."/>
            <person name="Bradley K.W."/>
            <person name="Asai D.J."/>
            <person name="Bowman C.A."/>
            <person name="Russell D.A."/>
            <person name="Pope W.H."/>
            <person name="Jacobs-Sera D."/>
            <person name="Hendrix R.W."/>
            <person name="Hatfull G.F."/>
        </authorList>
    </citation>
    <scope>NUCLEOTIDE SEQUENCE [LARGE SCALE GENOMIC DNA]</scope>
    <source>
        <strain evidence="2 3">DSM 27648</strain>
    </source>
</reference>
<dbReference type="Pfam" id="PF07977">
    <property type="entry name" value="FabA"/>
    <property type="match status" value="1"/>
</dbReference>
<dbReference type="InterPro" id="IPR013114">
    <property type="entry name" value="FabA_FabZ"/>
</dbReference>
<protein>
    <submittedName>
        <fullName evidence="2">3-hydroxyacyl-[acyl-carrier-protein] dehydratase, FabZ form</fullName>
    </submittedName>
</protein>
<dbReference type="InterPro" id="IPR029069">
    <property type="entry name" value="HotDog_dom_sf"/>
</dbReference>
<dbReference type="GO" id="GO:0016829">
    <property type="term" value="F:lyase activity"/>
    <property type="evidence" value="ECO:0007669"/>
    <property type="project" value="UniProtKB-KW"/>
</dbReference>
<dbReference type="Proteomes" id="UP000064967">
    <property type="component" value="Chromosome"/>
</dbReference>
<dbReference type="PANTHER" id="PTHR30272">
    <property type="entry name" value="3-HYDROXYACYL-[ACYL-CARRIER-PROTEIN] DEHYDRATASE"/>
    <property type="match status" value="1"/>
</dbReference>
<evidence type="ECO:0000313" key="2">
    <source>
        <dbReference type="EMBL" id="AKU95805.1"/>
    </source>
</evidence>
<dbReference type="EMBL" id="CP012333">
    <property type="protein sequence ID" value="AKU95805.1"/>
    <property type="molecule type" value="Genomic_DNA"/>
</dbReference>
<accession>A0A0K1PQI7</accession>
<organism evidence="2 3">
    <name type="scientific">Labilithrix luteola</name>
    <dbReference type="NCBI Taxonomy" id="1391654"/>
    <lineage>
        <taxon>Bacteria</taxon>
        <taxon>Pseudomonadati</taxon>
        <taxon>Myxococcota</taxon>
        <taxon>Polyangia</taxon>
        <taxon>Polyangiales</taxon>
        <taxon>Labilitrichaceae</taxon>
        <taxon>Labilithrix</taxon>
    </lineage>
</organism>
<keyword evidence="3" id="KW-1185">Reference proteome</keyword>